<dbReference type="InterPro" id="IPR029058">
    <property type="entry name" value="AB_hydrolase_fold"/>
</dbReference>
<dbReference type="PATRIC" id="fig|1386089.3.peg.2916"/>
<dbReference type="AlphaFoldDB" id="W9GAB3"/>
<comment type="caution">
    <text evidence="3">The sequence shown here is derived from an EMBL/GenBank/DDBJ whole genome shotgun (WGS) entry which is preliminary data.</text>
</comment>
<dbReference type="STRING" id="1386089.N865_13370"/>
<feature type="domain" description="Serine aminopeptidase S33" evidence="2">
    <location>
        <begin position="86"/>
        <end position="194"/>
    </location>
</feature>
<keyword evidence="4" id="KW-1185">Reference proteome</keyword>
<name>W9GAB3_9MICO</name>
<proteinExistence type="predicted"/>
<gene>
    <name evidence="3" type="ORF">N865_13370</name>
</gene>
<protein>
    <submittedName>
        <fullName evidence="3">Alpha/beta hydrolase</fullName>
    </submittedName>
</protein>
<evidence type="ECO:0000256" key="1">
    <source>
        <dbReference type="SAM" id="MobiDB-lite"/>
    </source>
</evidence>
<accession>W9GAB3</accession>
<dbReference type="SUPFAM" id="SSF53474">
    <property type="entry name" value="alpha/beta-Hydrolases"/>
    <property type="match status" value="1"/>
</dbReference>
<organism evidence="3 4">
    <name type="scientific">Intrasporangium oryzae NRRL B-24470</name>
    <dbReference type="NCBI Taxonomy" id="1386089"/>
    <lineage>
        <taxon>Bacteria</taxon>
        <taxon>Bacillati</taxon>
        <taxon>Actinomycetota</taxon>
        <taxon>Actinomycetes</taxon>
        <taxon>Micrococcales</taxon>
        <taxon>Intrasporangiaceae</taxon>
        <taxon>Intrasporangium</taxon>
    </lineage>
</organism>
<dbReference type="InterPro" id="IPR022742">
    <property type="entry name" value="Hydrolase_4"/>
</dbReference>
<evidence type="ECO:0000313" key="4">
    <source>
        <dbReference type="Proteomes" id="UP000019489"/>
    </source>
</evidence>
<dbReference type="GO" id="GO:0016787">
    <property type="term" value="F:hydrolase activity"/>
    <property type="evidence" value="ECO:0007669"/>
    <property type="project" value="UniProtKB-KW"/>
</dbReference>
<dbReference type="EMBL" id="AWSA01000033">
    <property type="protein sequence ID" value="EWT00819.1"/>
    <property type="molecule type" value="Genomic_DNA"/>
</dbReference>
<dbReference type="eggNOG" id="COG0596">
    <property type="taxonomic scope" value="Bacteria"/>
</dbReference>
<dbReference type="RefSeq" id="WP_051510618.1">
    <property type="nucleotide sequence ID" value="NZ_AWSA01000033.1"/>
</dbReference>
<sequence>MVQFSVQKSTIVRSFTRLGFGSLERLAPSVGARLAERVWFRLPGRAPATTGLGDRLPTIRELLGAPFAVTLRGRTIRGWVWGEGPVVYLVHGRAGSAEQLVPLVAPLLDRGLRVVAFDALSHGASDPGVNGPTSSDAAELGRSLDAVAARFGPARAVVAHSLGALGAVLALRDGWVAAERLVLVAPVVSVPDLLARFRTELGFGARTERRLAERSLRRTGYAVDDLVLPALLDPHERPALLVVHDLLDRDLEHAASAALVAAWPGAELYSTAGLGHRRVLADRAVGGAIARFVDRLPVEASLHGGEAPAPWPVPSRDGVSNVA</sequence>
<reference evidence="3 4" key="1">
    <citation type="submission" date="2013-08" db="EMBL/GenBank/DDBJ databases">
        <title>Intrasporangium oryzae NRRL B-24470.</title>
        <authorList>
            <person name="Liu H."/>
            <person name="Wang G."/>
        </authorList>
    </citation>
    <scope>NUCLEOTIDE SEQUENCE [LARGE SCALE GENOMIC DNA]</scope>
    <source>
        <strain evidence="3 4">NRRL B-24470</strain>
    </source>
</reference>
<dbReference type="Gene3D" id="3.40.50.1820">
    <property type="entry name" value="alpha/beta hydrolase"/>
    <property type="match status" value="1"/>
</dbReference>
<dbReference type="Proteomes" id="UP000019489">
    <property type="component" value="Unassembled WGS sequence"/>
</dbReference>
<dbReference type="Pfam" id="PF12146">
    <property type="entry name" value="Hydrolase_4"/>
    <property type="match status" value="1"/>
</dbReference>
<dbReference type="OrthoDB" id="9785847at2"/>
<keyword evidence="3" id="KW-0378">Hydrolase</keyword>
<evidence type="ECO:0000259" key="2">
    <source>
        <dbReference type="Pfam" id="PF12146"/>
    </source>
</evidence>
<evidence type="ECO:0000313" key="3">
    <source>
        <dbReference type="EMBL" id="EWT00819.1"/>
    </source>
</evidence>
<feature type="region of interest" description="Disordered" evidence="1">
    <location>
        <begin position="304"/>
        <end position="323"/>
    </location>
</feature>